<dbReference type="SUPFAM" id="SSF55729">
    <property type="entry name" value="Acyl-CoA N-acyltransferases (Nat)"/>
    <property type="match status" value="1"/>
</dbReference>
<dbReference type="EMBL" id="JADBEM010000001">
    <property type="protein sequence ID" value="MBE1612141.1"/>
    <property type="molecule type" value="Genomic_DNA"/>
</dbReference>
<keyword evidence="6" id="KW-1185">Reference proteome</keyword>
<dbReference type="Gene3D" id="3.40.630.30">
    <property type="match status" value="1"/>
</dbReference>
<feature type="domain" description="N-acetyltransferase" evidence="4">
    <location>
        <begin position="1"/>
        <end position="142"/>
    </location>
</feature>
<feature type="compositionally biased region" description="Gly residues" evidence="3">
    <location>
        <begin position="170"/>
        <end position="179"/>
    </location>
</feature>
<evidence type="ECO:0000256" key="2">
    <source>
        <dbReference type="ARBA" id="ARBA00023315"/>
    </source>
</evidence>
<reference evidence="5" key="1">
    <citation type="submission" date="2020-10" db="EMBL/GenBank/DDBJ databases">
        <title>Sequencing the genomes of 1000 actinobacteria strains.</title>
        <authorList>
            <person name="Klenk H.-P."/>
        </authorList>
    </citation>
    <scope>NUCLEOTIDE SEQUENCE</scope>
    <source>
        <strain evidence="5">DSM 45354</strain>
    </source>
</reference>
<evidence type="ECO:0000256" key="1">
    <source>
        <dbReference type="ARBA" id="ARBA00022679"/>
    </source>
</evidence>
<name>A0A927N3T0_9ACTN</name>
<keyword evidence="1" id="KW-0808">Transferase</keyword>
<organism evidence="5 6">
    <name type="scientific">Actinopolymorpha pittospori</name>
    <dbReference type="NCBI Taxonomy" id="648752"/>
    <lineage>
        <taxon>Bacteria</taxon>
        <taxon>Bacillati</taxon>
        <taxon>Actinomycetota</taxon>
        <taxon>Actinomycetes</taxon>
        <taxon>Propionibacteriales</taxon>
        <taxon>Actinopolymorphaceae</taxon>
        <taxon>Actinopolymorpha</taxon>
    </lineage>
</organism>
<dbReference type="AlphaFoldDB" id="A0A927N3T0"/>
<dbReference type="Proteomes" id="UP000638648">
    <property type="component" value="Unassembled WGS sequence"/>
</dbReference>
<dbReference type="GO" id="GO:0016747">
    <property type="term" value="F:acyltransferase activity, transferring groups other than amino-acyl groups"/>
    <property type="evidence" value="ECO:0007669"/>
    <property type="project" value="InterPro"/>
</dbReference>
<dbReference type="RefSeq" id="WP_192755240.1">
    <property type="nucleotide sequence ID" value="NZ_JADBEM010000001.1"/>
</dbReference>
<sequence>MEEADLPDLACFYPPIYLDNMPEHLEQARSGAVDHLVVCTRSGMPVAKGAVSYEKKPGYGEIWWLSVRAELRSLGIGTVLIRASEERIRARGLPWAELGAEQNNPRAQALYERLGYVVYGSEAASWNQQAEDGTVELYETTVTLLRKDTRLLRPRPGRGRASSLPARPSAGGGRAVGAP</sequence>
<evidence type="ECO:0000313" key="6">
    <source>
        <dbReference type="Proteomes" id="UP000638648"/>
    </source>
</evidence>
<dbReference type="InterPro" id="IPR016181">
    <property type="entry name" value="Acyl_CoA_acyltransferase"/>
</dbReference>
<evidence type="ECO:0000259" key="4">
    <source>
        <dbReference type="PROSITE" id="PS51186"/>
    </source>
</evidence>
<dbReference type="CDD" id="cd04301">
    <property type="entry name" value="NAT_SF"/>
    <property type="match status" value="1"/>
</dbReference>
<accession>A0A927N3T0</accession>
<gene>
    <name evidence="5" type="ORF">HEB94_008989</name>
</gene>
<comment type="caution">
    <text evidence="5">The sequence shown here is derived from an EMBL/GenBank/DDBJ whole genome shotgun (WGS) entry which is preliminary data.</text>
</comment>
<proteinExistence type="predicted"/>
<dbReference type="InterPro" id="IPR050832">
    <property type="entry name" value="Bact_Acetyltransf"/>
</dbReference>
<keyword evidence="5" id="KW-0689">Ribosomal protein</keyword>
<keyword evidence="5" id="KW-0687">Ribonucleoprotein</keyword>
<feature type="region of interest" description="Disordered" evidence="3">
    <location>
        <begin position="153"/>
        <end position="179"/>
    </location>
</feature>
<evidence type="ECO:0000256" key="3">
    <source>
        <dbReference type="SAM" id="MobiDB-lite"/>
    </source>
</evidence>
<dbReference type="GO" id="GO:0005840">
    <property type="term" value="C:ribosome"/>
    <property type="evidence" value="ECO:0007669"/>
    <property type="project" value="UniProtKB-KW"/>
</dbReference>
<dbReference type="PANTHER" id="PTHR43877">
    <property type="entry name" value="AMINOALKYLPHOSPHONATE N-ACETYLTRANSFERASE-RELATED-RELATED"/>
    <property type="match status" value="1"/>
</dbReference>
<evidence type="ECO:0000313" key="5">
    <source>
        <dbReference type="EMBL" id="MBE1612141.1"/>
    </source>
</evidence>
<dbReference type="PROSITE" id="PS51186">
    <property type="entry name" value="GNAT"/>
    <property type="match status" value="1"/>
</dbReference>
<dbReference type="InterPro" id="IPR000182">
    <property type="entry name" value="GNAT_dom"/>
</dbReference>
<protein>
    <submittedName>
        <fullName evidence="5">Ribosomal protein S18 acetylase RimI-like enzyme</fullName>
    </submittedName>
</protein>
<dbReference type="Pfam" id="PF00583">
    <property type="entry name" value="Acetyltransf_1"/>
    <property type="match status" value="1"/>
</dbReference>
<keyword evidence="2" id="KW-0012">Acyltransferase</keyword>